<comment type="caution">
    <text evidence="2">The sequence shown here is derived from an EMBL/GenBank/DDBJ whole genome shotgun (WGS) entry which is preliminary data.</text>
</comment>
<dbReference type="Proteomes" id="UP000014417">
    <property type="component" value="Unassembled WGS sequence"/>
</dbReference>
<dbReference type="STRING" id="883161.HMPREF9306_00595"/>
<keyword evidence="1" id="KW-0812">Transmembrane</keyword>
<name>S2W1N3_9ACTN</name>
<dbReference type="HOGENOM" id="CLU_3220586_0_0_11"/>
<protein>
    <submittedName>
        <fullName evidence="2">Uncharacterized protein</fullName>
    </submittedName>
</protein>
<accession>S2W1N3</accession>
<keyword evidence="3" id="KW-1185">Reference proteome</keyword>
<organism evidence="2 3">
    <name type="scientific">Propionimicrobium lymphophilum ACS-093-V-SCH5</name>
    <dbReference type="NCBI Taxonomy" id="883161"/>
    <lineage>
        <taxon>Bacteria</taxon>
        <taxon>Bacillati</taxon>
        <taxon>Actinomycetota</taxon>
        <taxon>Actinomycetes</taxon>
        <taxon>Propionibacteriales</taxon>
        <taxon>Propionibacteriaceae</taxon>
        <taxon>Propionimicrobium</taxon>
    </lineage>
</organism>
<dbReference type="AlphaFoldDB" id="S2W1N3"/>
<feature type="transmembrane region" description="Helical" evidence="1">
    <location>
        <begin position="20"/>
        <end position="40"/>
    </location>
</feature>
<gene>
    <name evidence="2" type="ORF">HMPREF9306_00595</name>
</gene>
<keyword evidence="1" id="KW-0472">Membrane</keyword>
<sequence>MAPARSRKIGVTSMKRLGKFLKAALKVTLGFFVWLFRAVFKCVM</sequence>
<keyword evidence="1" id="KW-1133">Transmembrane helix</keyword>
<proteinExistence type="predicted"/>
<evidence type="ECO:0000256" key="1">
    <source>
        <dbReference type="SAM" id="Phobius"/>
    </source>
</evidence>
<evidence type="ECO:0000313" key="3">
    <source>
        <dbReference type="Proteomes" id="UP000014417"/>
    </source>
</evidence>
<evidence type="ECO:0000313" key="2">
    <source>
        <dbReference type="EMBL" id="EPD33066.1"/>
    </source>
</evidence>
<dbReference type="EMBL" id="AGZR01000005">
    <property type="protein sequence ID" value="EPD33066.1"/>
    <property type="molecule type" value="Genomic_DNA"/>
</dbReference>
<reference evidence="2 3" key="1">
    <citation type="submission" date="2013-04" db="EMBL/GenBank/DDBJ databases">
        <title>The Genome Sequence of Propionimicrobium lymphophilum ACS-093-V-SCH5.</title>
        <authorList>
            <consortium name="The Broad Institute Genomics Platform"/>
            <person name="Earl A."/>
            <person name="Ward D."/>
            <person name="Feldgarden M."/>
            <person name="Gevers D."/>
            <person name="Saerens B."/>
            <person name="Vaneechoutte M."/>
            <person name="Walker B."/>
            <person name="Young S."/>
            <person name="Zeng Q."/>
            <person name="Gargeya S."/>
            <person name="Fitzgerald M."/>
            <person name="Haas B."/>
            <person name="Abouelleil A."/>
            <person name="Allen A.W."/>
            <person name="Alvarado L."/>
            <person name="Arachchi H.M."/>
            <person name="Berlin A.M."/>
            <person name="Chapman S.B."/>
            <person name="Gainer-Dewar J."/>
            <person name="Goldberg J."/>
            <person name="Griggs A."/>
            <person name="Gujja S."/>
            <person name="Hansen M."/>
            <person name="Howarth C."/>
            <person name="Imamovic A."/>
            <person name="Ireland A."/>
            <person name="Larimer J."/>
            <person name="McCowan C."/>
            <person name="Murphy C."/>
            <person name="Pearson M."/>
            <person name="Poon T.W."/>
            <person name="Priest M."/>
            <person name="Roberts A."/>
            <person name="Saif S."/>
            <person name="Shea T."/>
            <person name="Sisk P."/>
            <person name="Sykes S."/>
            <person name="Wortman J."/>
            <person name="Nusbaum C."/>
            <person name="Birren B."/>
        </authorList>
    </citation>
    <scope>NUCLEOTIDE SEQUENCE [LARGE SCALE GENOMIC DNA]</scope>
    <source>
        <strain evidence="2 3">ACS-093-V-SCH5</strain>
    </source>
</reference>